<proteinExistence type="predicted"/>
<dbReference type="STRING" id="28091.SAMEA3174300_01055"/>
<name>A0A448VJ86_9NEIS</name>
<dbReference type="Proteomes" id="UP000272771">
    <property type="component" value="Chromosome"/>
</dbReference>
<protein>
    <submittedName>
        <fullName evidence="1">Uncharacterized protein</fullName>
    </submittedName>
</protein>
<sequence length="54" mass="5910">MGKAGSRVKLDIALEFLQPLKPGLPGRLVCGLIVLDWLRDCLYGFDKPFIAGHA</sequence>
<organism evidence="1 2">
    <name type="scientific">Neisseria weaveri</name>
    <dbReference type="NCBI Taxonomy" id="28091"/>
    <lineage>
        <taxon>Bacteria</taxon>
        <taxon>Pseudomonadati</taxon>
        <taxon>Pseudomonadota</taxon>
        <taxon>Betaproteobacteria</taxon>
        <taxon>Neisseriales</taxon>
        <taxon>Neisseriaceae</taxon>
        <taxon>Neisseria</taxon>
    </lineage>
</organism>
<dbReference type="AlphaFoldDB" id="A0A448VJ86"/>
<gene>
    <name evidence="1" type="ORF">NCTC12742_00375</name>
</gene>
<dbReference type="EMBL" id="LR134533">
    <property type="protein sequence ID" value="VEJ49818.1"/>
    <property type="molecule type" value="Genomic_DNA"/>
</dbReference>
<keyword evidence="2" id="KW-1185">Reference proteome</keyword>
<evidence type="ECO:0000313" key="2">
    <source>
        <dbReference type="Proteomes" id="UP000272771"/>
    </source>
</evidence>
<reference evidence="1 2" key="1">
    <citation type="submission" date="2018-12" db="EMBL/GenBank/DDBJ databases">
        <authorList>
            <consortium name="Pathogen Informatics"/>
        </authorList>
    </citation>
    <scope>NUCLEOTIDE SEQUENCE [LARGE SCALE GENOMIC DNA]</scope>
    <source>
        <strain evidence="1 2">NCTC12742</strain>
    </source>
</reference>
<evidence type="ECO:0000313" key="1">
    <source>
        <dbReference type="EMBL" id="VEJ49818.1"/>
    </source>
</evidence>
<accession>A0A448VJ86</accession>
<dbReference type="KEGG" id="nwe:SAMEA3174300_1055"/>